<name>A0ABW2AR62_9MICO</name>
<proteinExistence type="predicted"/>
<organism evidence="2 3">
    <name type="scientific">Branchiibius cervicis</name>
    <dbReference type="NCBI Taxonomy" id="908252"/>
    <lineage>
        <taxon>Bacteria</taxon>
        <taxon>Bacillati</taxon>
        <taxon>Actinomycetota</taxon>
        <taxon>Actinomycetes</taxon>
        <taxon>Micrococcales</taxon>
        <taxon>Dermacoccaceae</taxon>
        <taxon>Branchiibius</taxon>
    </lineage>
</organism>
<dbReference type="InterPro" id="IPR016181">
    <property type="entry name" value="Acyl_CoA_acyltransferase"/>
</dbReference>
<dbReference type="InterPro" id="IPR000182">
    <property type="entry name" value="GNAT_dom"/>
</dbReference>
<comment type="caution">
    <text evidence="2">The sequence shown here is derived from an EMBL/GenBank/DDBJ whole genome shotgun (WGS) entry which is preliminary data.</text>
</comment>
<dbReference type="RefSeq" id="WP_377820667.1">
    <property type="nucleotide sequence ID" value="NZ_JBHSWJ010000002.1"/>
</dbReference>
<dbReference type="PANTHER" id="PTHR13170:SF16">
    <property type="entry name" value="PROTEIN O-GLCNACASE"/>
    <property type="match status" value="1"/>
</dbReference>
<keyword evidence="2" id="KW-0012">Acyltransferase</keyword>
<accession>A0ABW2AR62</accession>
<feature type="domain" description="N-acetyltransferase" evidence="1">
    <location>
        <begin position="74"/>
        <end position="206"/>
    </location>
</feature>
<keyword evidence="3" id="KW-1185">Reference proteome</keyword>
<dbReference type="Proteomes" id="UP001596356">
    <property type="component" value="Unassembled WGS sequence"/>
</dbReference>
<dbReference type="EC" id="2.3.1.-" evidence="2"/>
<reference evidence="3" key="1">
    <citation type="journal article" date="2019" name="Int. J. Syst. Evol. Microbiol.">
        <title>The Global Catalogue of Microorganisms (GCM) 10K type strain sequencing project: providing services to taxonomists for standard genome sequencing and annotation.</title>
        <authorList>
            <consortium name="The Broad Institute Genomics Platform"/>
            <consortium name="The Broad Institute Genome Sequencing Center for Infectious Disease"/>
            <person name="Wu L."/>
            <person name="Ma J."/>
        </authorList>
    </citation>
    <scope>NUCLEOTIDE SEQUENCE [LARGE SCALE GENOMIC DNA]</scope>
    <source>
        <strain evidence="3">NBRC 106593</strain>
    </source>
</reference>
<dbReference type="EMBL" id="JBHSWJ010000002">
    <property type="protein sequence ID" value="MFC6713119.1"/>
    <property type="molecule type" value="Genomic_DNA"/>
</dbReference>
<protein>
    <submittedName>
        <fullName evidence="2">GNAT family N-acetyltransferase</fullName>
        <ecNumber evidence="2">2.3.1.-</ecNumber>
    </submittedName>
</protein>
<dbReference type="Gene3D" id="3.40.630.30">
    <property type="match status" value="1"/>
</dbReference>
<dbReference type="PROSITE" id="PS51186">
    <property type="entry name" value="GNAT"/>
    <property type="match status" value="1"/>
</dbReference>
<dbReference type="Pfam" id="PF00583">
    <property type="entry name" value="Acetyltransf_1"/>
    <property type="match status" value="1"/>
</dbReference>
<sequence>METVAAAMNWRIRSYRTGDDEALAEVCVRTGAMGGDATGLFEPASLLPDIFLNPYLAHCPDLAWVVADGKQPPVGYLVATADTLEFDQWFATQWWPTVAHRYPRADRPTTMQEVVIETGYSQGTARNPLATEYPAQFHVDLLPVLQGKGFGRRLIEVLCDALRARGVPGVHLGAGKDNSGAIAFYHRIGFTPLPSPDGTQWFGKRL</sequence>
<evidence type="ECO:0000259" key="1">
    <source>
        <dbReference type="PROSITE" id="PS51186"/>
    </source>
</evidence>
<evidence type="ECO:0000313" key="3">
    <source>
        <dbReference type="Proteomes" id="UP001596356"/>
    </source>
</evidence>
<dbReference type="SUPFAM" id="SSF55729">
    <property type="entry name" value="Acyl-CoA N-acyltransferases (Nat)"/>
    <property type="match status" value="1"/>
</dbReference>
<dbReference type="CDD" id="cd04301">
    <property type="entry name" value="NAT_SF"/>
    <property type="match status" value="1"/>
</dbReference>
<dbReference type="PANTHER" id="PTHR13170">
    <property type="entry name" value="O-GLCNACASE"/>
    <property type="match status" value="1"/>
</dbReference>
<gene>
    <name evidence="2" type="ORF">ACFQBT_04340</name>
</gene>
<evidence type="ECO:0000313" key="2">
    <source>
        <dbReference type="EMBL" id="MFC6713119.1"/>
    </source>
</evidence>
<dbReference type="GO" id="GO:0016746">
    <property type="term" value="F:acyltransferase activity"/>
    <property type="evidence" value="ECO:0007669"/>
    <property type="project" value="UniProtKB-KW"/>
</dbReference>
<dbReference type="InterPro" id="IPR051822">
    <property type="entry name" value="Glycosyl_Hydrolase_84"/>
</dbReference>
<keyword evidence="2" id="KW-0808">Transferase</keyword>